<dbReference type="InterPro" id="IPR051681">
    <property type="entry name" value="Ser/Thr_Kinases-Pseudokinases"/>
</dbReference>
<dbReference type="EC" id="2.7.11.1" evidence="3"/>
<evidence type="ECO:0000256" key="8">
    <source>
        <dbReference type="ARBA" id="ARBA00022777"/>
    </source>
</evidence>
<dbReference type="PROSITE" id="PS00109">
    <property type="entry name" value="PROTEIN_KINASE_TYR"/>
    <property type="match status" value="1"/>
</dbReference>
<dbReference type="Proteomes" id="UP001304895">
    <property type="component" value="Unassembled WGS sequence"/>
</dbReference>
<dbReference type="EMBL" id="MU853419">
    <property type="protein sequence ID" value="KAK4132141.1"/>
    <property type="molecule type" value="Genomic_DNA"/>
</dbReference>
<comment type="function">
    <text evidence="1">Component of the EKC/KEOPS complex that is required for the formation of a threonylcarbamoyl group on adenosine at position 37 (t(6)A37) in tRNAs that read codons beginning with adenine. The complex is probably involved in the transfer of the threonylcarbamoyl moiety of threonylcarbamoyl-AMP (TC-AMP) to the N6 group of A37. BUD32 has ATPase activity in the context of the EKC/KEOPS complex and likely plays a supporting role to the catalytic subunit KAE1. The EKC/KEOPS complex also promotes both telomere uncapping and telomere elongation. The complex is required for efficient recruitment of transcriptional coactivators.</text>
</comment>
<evidence type="ECO:0000256" key="12">
    <source>
        <dbReference type="ARBA" id="ARBA00047899"/>
    </source>
</evidence>
<proteinExistence type="predicted"/>
<evidence type="ECO:0000256" key="10">
    <source>
        <dbReference type="ARBA" id="ARBA00030980"/>
    </source>
</evidence>
<protein>
    <recommendedName>
        <fullName evidence="5">EKC/KEOPS complex subunit BUD32</fullName>
        <ecNumber evidence="3">2.7.11.1</ecNumber>
    </recommendedName>
    <alternativeName>
        <fullName evidence="10 11">Atypical Serine/threonine protein kinase BUD32</fullName>
    </alternativeName>
    <alternativeName>
        <fullName evidence="4">EKC/KEOPS complex subunit bud32</fullName>
    </alternativeName>
</protein>
<feature type="domain" description="Protein kinase" evidence="14">
    <location>
        <begin position="72"/>
        <end position="337"/>
    </location>
</feature>
<evidence type="ECO:0000313" key="16">
    <source>
        <dbReference type="Proteomes" id="UP001304895"/>
    </source>
</evidence>
<evidence type="ECO:0000256" key="1">
    <source>
        <dbReference type="ARBA" id="ARBA00003747"/>
    </source>
</evidence>
<dbReference type="InterPro" id="IPR008266">
    <property type="entry name" value="Tyr_kinase_AS"/>
</dbReference>
<evidence type="ECO:0000256" key="13">
    <source>
        <dbReference type="ARBA" id="ARBA00048679"/>
    </source>
</evidence>
<keyword evidence="6" id="KW-0808">Transferase</keyword>
<evidence type="ECO:0000256" key="11">
    <source>
        <dbReference type="ARBA" id="ARBA00033194"/>
    </source>
</evidence>
<dbReference type="Gene3D" id="1.10.510.10">
    <property type="entry name" value="Transferase(Phosphotransferase) domain 1"/>
    <property type="match status" value="1"/>
</dbReference>
<evidence type="ECO:0000259" key="14">
    <source>
        <dbReference type="PROSITE" id="PS50011"/>
    </source>
</evidence>
<comment type="catalytic activity">
    <reaction evidence="12">
        <text>L-threonyl-[protein] + ATP = O-phospho-L-threonyl-[protein] + ADP + H(+)</text>
        <dbReference type="Rhea" id="RHEA:46608"/>
        <dbReference type="Rhea" id="RHEA-COMP:11060"/>
        <dbReference type="Rhea" id="RHEA-COMP:11605"/>
        <dbReference type="ChEBI" id="CHEBI:15378"/>
        <dbReference type="ChEBI" id="CHEBI:30013"/>
        <dbReference type="ChEBI" id="CHEBI:30616"/>
        <dbReference type="ChEBI" id="CHEBI:61977"/>
        <dbReference type="ChEBI" id="CHEBI:456216"/>
        <dbReference type="EC" id="2.7.11.1"/>
    </reaction>
</comment>
<name>A0AAN6ZBT0_9PEZI</name>
<reference evidence="15" key="1">
    <citation type="journal article" date="2023" name="Mol. Phylogenet. Evol.">
        <title>Genome-scale phylogeny and comparative genomics of the fungal order Sordariales.</title>
        <authorList>
            <person name="Hensen N."/>
            <person name="Bonometti L."/>
            <person name="Westerberg I."/>
            <person name="Brannstrom I.O."/>
            <person name="Guillou S."/>
            <person name="Cros-Aarteil S."/>
            <person name="Calhoun S."/>
            <person name="Haridas S."/>
            <person name="Kuo A."/>
            <person name="Mondo S."/>
            <person name="Pangilinan J."/>
            <person name="Riley R."/>
            <person name="LaButti K."/>
            <person name="Andreopoulos B."/>
            <person name="Lipzen A."/>
            <person name="Chen C."/>
            <person name="Yan M."/>
            <person name="Daum C."/>
            <person name="Ng V."/>
            <person name="Clum A."/>
            <person name="Steindorff A."/>
            <person name="Ohm R.A."/>
            <person name="Martin F."/>
            <person name="Silar P."/>
            <person name="Natvig D.O."/>
            <person name="Lalanne C."/>
            <person name="Gautier V."/>
            <person name="Ament-Velasquez S.L."/>
            <person name="Kruys A."/>
            <person name="Hutchinson M.I."/>
            <person name="Powell A.J."/>
            <person name="Barry K."/>
            <person name="Miller A.N."/>
            <person name="Grigoriev I.V."/>
            <person name="Debuchy R."/>
            <person name="Gladieux P."/>
            <person name="Hiltunen Thoren M."/>
            <person name="Johannesson H."/>
        </authorList>
    </citation>
    <scope>NUCLEOTIDE SEQUENCE</scope>
    <source>
        <strain evidence="15">CBS 123565</strain>
    </source>
</reference>
<dbReference type="GO" id="GO:0004674">
    <property type="term" value="F:protein serine/threonine kinase activity"/>
    <property type="evidence" value="ECO:0007669"/>
    <property type="project" value="UniProtKB-EC"/>
</dbReference>
<organism evidence="15 16">
    <name type="scientific">Trichocladium antarcticum</name>
    <dbReference type="NCBI Taxonomy" id="1450529"/>
    <lineage>
        <taxon>Eukaryota</taxon>
        <taxon>Fungi</taxon>
        <taxon>Dikarya</taxon>
        <taxon>Ascomycota</taxon>
        <taxon>Pezizomycotina</taxon>
        <taxon>Sordariomycetes</taxon>
        <taxon>Sordariomycetidae</taxon>
        <taxon>Sordariales</taxon>
        <taxon>Chaetomiaceae</taxon>
        <taxon>Trichocladium</taxon>
    </lineage>
</organism>
<evidence type="ECO:0000256" key="5">
    <source>
        <dbReference type="ARBA" id="ARBA00019973"/>
    </source>
</evidence>
<comment type="subunit">
    <text evidence="2">Component of the EKC/KEOPS complex composed of at least BUD32, CGI121, GON7, KAE1 and PCC1; the whole complex dimerizes.</text>
</comment>
<evidence type="ECO:0000256" key="9">
    <source>
        <dbReference type="ARBA" id="ARBA00022840"/>
    </source>
</evidence>
<keyword evidence="9" id="KW-0067">ATP-binding</keyword>
<accession>A0AAN6ZBT0</accession>
<evidence type="ECO:0000256" key="2">
    <source>
        <dbReference type="ARBA" id="ARBA00011534"/>
    </source>
</evidence>
<gene>
    <name evidence="15" type="ORF">BT67DRAFT_444035</name>
</gene>
<dbReference type="SMART" id="SM00220">
    <property type="entry name" value="S_TKc"/>
    <property type="match status" value="1"/>
</dbReference>
<comment type="catalytic activity">
    <reaction evidence="13">
        <text>L-seryl-[protein] + ATP = O-phospho-L-seryl-[protein] + ADP + H(+)</text>
        <dbReference type="Rhea" id="RHEA:17989"/>
        <dbReference type="Rhea" id="RHEA-COMP:9863"/>
        <dbReference type="Rhea" id="RHEA-COMP:11604"/>
        <dbReference type="ChEBI" id="CHEBI:15378"/>
        <dbReference type="ChEBI" id="CHEBI:29999"/>
        <dbReference type="ChEBI" id="CHEBI:30616"/>
        <dbReference type="ChEBI" id="CHEBI:83421"/>
        <dbReference type="ChEBI" id="CHEBI:456216"/>
        <dbReference type="EC" id="2.7.11.1"/>
    </reaction>
</comment>
<comment type="caution">
    <text evidence="15">The sequence shown here is derived from an EMBL/GenBank/DDBJ whole genome shotgun (WGS) entry which is preliminary data.</text>
</comment>
<keyword evidence="7" id="KW-0547">Nucleotide-binding</keyword>
<evidence type="ECO:0000256" key="4">
    <source>
        <dbReference type="ARBA" id="ARBA00013948"/>
    </source>
</evidence>
<dbReference type="PANTHER" id="PTHR44329">
    <property type="entry name" value="SERINE/THREONINE-PROTEIN KINASE TNNI3K-RELATED"/>
    <property type="match status" value="1"/>
</dbReference>
<keyword evidence="8" id="KW-0418">Kinase</keyword>
<reference evidence="15" key="2">
    <citation type="submission" date="2023-05" db="EMBL/GenBank/DDBJ databases">
        <authorList>
            <consortium name="Lawrence Berkeley National Laboratory"/>
            <person name="Steindorff A."/>
            <person name="Hensen N."/>
            <person name="Bonometti L."/>
            <person name="Westerberg I."/>
            <person name="Brannstrom I.O."/>
            <person name="Guillou S."/>
            <person name="Cros-Aarteil S."/>
            <person name="Calhoun S."/>
            <person name="Haridas S."/>
            <person name="Kuo A."/>
            <person name="Mondo S."/>
            <person name="Pangilinan J."/>
            <person name="Riley R."/>
            <person name="Labutti K."/>
            <person name="Andreopoulos B."/>
            <person name="Lipzen A."/>
            <person name="Chen C."/>
            <person name="Yanf M."/>
            <person name="Daum C."/>
            <person name="Ng V."/>
            <person name="Clum A."/>
            <person name="Ohm R."/>
            <person name="Martin F."/>
            <person name="Silar P."/>
            <person name="Natvig D."/>
            <person name="Lalanne C."/>
            <person name="Gautier V."/>
            <person name="Ament-Velasquez S.L."/>
            <person name="Kruys A."/>
            <person name="Hutchinson M.I."/>
            <person name="Powell A.J."/>
            <person name="Barry K."/>
            <person name="Miller A.N."/>
            <person name="Grigoriev I.V."/>
            <person name="Debuchy R."/>
            <person name="Gladieux P."/>
            <person name="Thoren M.H."/>
            <person name="Johannesson H."/>
        </authorList>
    </citation>
    <scope>NUCLEOTIDE SEQUENCE</scope>
    <source>
        <strain evidence="15">CBS 123565</strain>
    </source>
</reference>
<evidence type="ECO:0000256" key="7">
    <source>
        <dbReference type="ARBA" id="ARBA00022741"/>
    </source>
</evidence>
<evidence type="ECO:0000313" key="15">
    <source>
        <dbReference type="EMBL" id="KAK4132141.1"/>
    </source>
</evidence>
<dbReference type="InterPro" id="IPR000719">
    <property type="entry name" value="Prot_kinase_dom"/>
</dbReference>
<keyword evidence="16" id="KW-1185">Reference proteome</keyword>
<dbReference type="AlphaFoldDB" id="A0AAN6ZBT0"/>
<evidence type="ECO:0000256" key="3">
    <source>
        <dbReference type="ARBA" id="ARBA00012513"/>
    </source>
</evidence>
<dbReference type="PROSITE" id="PS50011">
    <property type="entry name" value="PROTEIN_KINASE_DOM"/>
    <property type="match status" value="1"/>
</dbReference>
<dbReference type="GO" id="GO:0005524">
    <property type="term" value="F:ATP binding"/>
    <property type="evidence" value="ECO:0007669"/>
    <property type="project" value="UniProtKB-KW"/>
</dbReference>
<evidence type="ECO:0000256" key="6">
    <source>
        <dbReference type="ARBA" id="ARBA00022679"/>
    </source>
</evidence>
<sequence length="340" mass="37868">MEKHFRRQDTVPYTDGAFGQEVLRLRVEYQRRRQASNLCPPAGQPVLDMELTHGETPTTSIWYEDGTPLGRYVRLFDLPGTLSGDILRLNRNLPSLPGHFEIEGDVIRPLEIRPNPPDPLEDDSEDTADLISLLPVIDVDASNHFVKKPKYRSEITNLLRLQGGSCPGTRCSPHLIHLLGASATGDLVFEKLATRGPTLGRFSTLATYKRWLLHLLDALAAMHAAGIVHRDLRVDNLLFDEGGERLVVCDLEGRWGQRVAPEVAWEGSPEDSGWSERSDVYDVGGCVKGMVYANAPITPQVEWPVPDPLRQVVEACMQELPEARPTVGELREMVEAIEVA</sequence>
<dbReference type="InterPro" id="IPR011009">
    <property type="entry name" value="Kinase-like_dom_sf"/>
</dbReference>
<dbReference type="PANTHER" id="PTHR44329:SF288">
    <property type="entry name" value="MITOGEN-ACTIVATED PROTEIN KINASE KINASE KINASE 20"/>
    <property type="match status" value="1"/>
</dbReference>
<dbReference type="SUPFAM" id="SSF56112">
    <property type="entry name" value="Protein kinase-like (PK-like)"/>
    <property type="match status" value="1"/>
</dbReference>